<evidence type="ECO:0000313" key="2">
    <source>
        <dbReference type="Proteomes" id="UP000011586"/>
    </source>
</evidence>
<evidence type="ECO:0000313" key="1">
    <source>
        <dbReference type="EMBL" id="ELZ42406.1"/>
    </source>
</evidence>
<sequence>MESIFAARLRAGKQAGESVPADDAKDELVARLEDSTVDSLSELSNIYERVNGSYVDRDREGGTLTIGLTPEGRGVVPVWVKYFSISSLRATTSASKTLPSEQNFSVR</sequence>
<reference evidence="1 2" key="1">
    <citation type="journal article" date="2014" name="PLoS Genet.">
        <title>Phylogenetically driven sequencing of extremely halophilic archaea reveals strategies for static and dynamic osmo-response.</title>
        <authorList>
            <person name="Becker E.A."/>
            <person name="Seitzer P.M."/>
            <person name="Tritt A."/>
            <person name="Larsen D."/>
            <person name="Krusor M."/>
            <person name="Yao A.I."/>
            <person name="Wu D."/>
            <person name="Madern D."/>
            <person name="Eisen J.A."/>
            <person name="Darling A.E."/>
            <person name="Facciotti M.T."/>
        </authorList>
    </citation>
    <scope>NUCLEOTIDE SEQUENCE [LARGE SCALE GENOMIC DNA]</scope>
    <source>
        <strain evidence="1 2">DSM 19288</strain>
    </source>
</reference>
<gene>
    <name evidence="1" type="ORF">C463_10850</name>
</gene>
<protein>
    <submittedName>
        <fullName evidence="1">Uncharacterized protein</fullName>
    </submittedName>
</protein>
<organism evidence="1 2">
    <name type="scientific">Halorubrum californiense DSM 19288</name>
    <dbReference type="NCBI Taxonomy" id="1227465"/>
    <lineage>
        <taxon>Archaea</taxon>
        <taxon>Methanobacteriati</taxon>
        <taxon>Methanobacteriota</taxon>
        <taxon>Stenosarchaea group</taxon>
        <taxon>Halobacteria</taxon>
        <taxon>Halobacteriales</taxon>
        <taxon>Haloferacaceae</taxon>
        <taxon>Halorubrum</taxon>
    </lineage>
</organism>
<name>M0E3Q7_9EURY</name>
<accession>M0E3Q7</accession>
<proteinExistence type="predicted"/>
<dbReference type="OrthoDB" id="214394at2157"/>
<dbReference type="RefSeq" id="WP_008443586.1">
    <property type="nucleotide sequence ID" value="NZ_AOJK01000053.1"/>
</dbReference>
<dbReference type="EMBL" id="AOJK01000053">
    <property type="protein sequence ID" value="ELZ42406.1"/>
    <property type="molecule type" value="Genomic_DNA"/>
</dbReference>
<dbReference type="Proteomes" id="UP000011586">
    <property type="component" value="Unassembled WGS sequence"/>
</dbReference>
<comment type="caution">
    <text evidence="1">The sequence shown here is derived from an EMBL/GenBank/DDBJ whole genome shotgun (WGS) entry which is preliminary data.</text>
</comment>
<keyword evidence="2" id="KW-1185">Reference proteome</keyword>
<dbReference type="AlphaFoldDB" id="M0E3Q7"/>